<proteinExistence type="predicted"/>
<dbReference type="KEGG" id="dpg:DESPIGER_2051"/>
<dbReference type="AlphaFoldDB" id="A0A1K1LGQ6"/>
<evidence type="ECO:0000313" key="1">
    <source>
        <dbReference type="EMBL" id="SFV73875.1"/>
    </source>
</evidence>
<sequence>MARTVAAVTRRAACFLMSHGILLTRQIAVRPRGDTPPS</sequence>
<dbReference type="EMBL" id="LT630450">
    <property type="protein sequence ID" value="SFV73875.1"/>
    <property type="molecule type" value="Genomic_DNA"/>
</dbReference>
<evidence type="ECO:0000313" key="2">
    <source>
        <dbReference type="Proteomes" id="UP000186323"/>
    </source>
</evidence>
<protein>
    <submittedName>
        <fullName evidence="1">Uncharacterized protein</fullName>
    </submittedName>
</protein>
<accession>A0A1K1LGQ6</accession>
<dbReference type="Proteomes" id="UP000186323">
    <property type="component" value="Chromosome I"/>
</dbReference>
<keyword evidence="2" id="KW-1185">Reference proteome</keyword>
<gene>
    <name evidence="1" type="ORF">DESPIGER_2051</name>
</gene>
<organism evidence="1 2">
    <name type="scientific">Desulfovibrio piger</name>
    <dbReference type="NCBI Taxonomy" id="901"/>
    <lineage>
        <taxon>Bacteria</taxon>
        <taxon>Pseudomonadati</taxon>
        <taxon>Thermodesulfobacteriota</taxon>
        <taxon>Desulfovibrionia</taxon>
        <taxon>Desulfovibrionales</taxon>
        <taxon>Desulfovibrionaceae</taxon>
        <taxon>Desulfovibrio</taxon>
    </lineage>
</organism>
<name>A0A1K1LGQ6_9BACT</name>
<reference evidence="2" key="1">
    <citation type="submission" date="2016-10" db="EMBL/GenBank/DDBJ databases">
        <authorList>
            <person name="Wegmann U."/>
        </authorList>
    </citation>
    <scope>NUCLEOTIDE SEQUENCE [LARGE SCALE GENOMIC DNA]</scope>
</reference>